<feature type="compositionally biased region" description="Basic and acidic residues" evidence="1">
    <location>
        <begin position="309"/>
        <end position="318"/>
    </location>
</feature>
<evidence type="ECO:0000256" key="1">
    <source>
        <dbReference type="SAM" id="MobiDB-lite"/>
    </source>
</evidence>
<dbReference type="Gene3D" id="3.30.160.250">
    <property type="match status" value="1"/>
</dbReference>
<reference evidence="3 4" key="1">
    <citation type="submission" date="2017-11" db="EMBL/GenBank/DDBJ databases">
        <title>Genome sequencing of Fusobacterium periodonticum KCOM 1261.</title>
        <authorList>
            <person name="Kook J.-K."/>
            <person name="Park S.-N."/>
            <person name="Lim Y.K."/>
        </authorList>
    </citation>
    <scope>NUCLEOTIDE SEQUENCE [LARGE SCALE GENOMIC DNA]</scope>
    <source>
        <strain evidence="3 4">KCOM 1261</strain>
    </source>
</reference>
<dbReference type="InterPro" id="IPR035069">
    <property type="entry name" value="TTHA1013/TTHA0281-like"/>
</dbReference>
<sequence>MSMTNYIIVMKALEDGKFLITFPDFEGLTATADSEESIQSVATETIKTKLAELKKDNLVIPEAKKMKDVSSTLNEGEFTTYIPVKEEFDFKTTVNSTMANFKDKESFKKGTEDLKNKATELTNNIPKGSENIFGIIGGVIAIINTFLVAVFSVKVPIFGSYSIGFFKGLGILADFSKEAKNAQAILLFSGILFIAFAGLLIYSSVIRNKNILLYSIIGNVIFLIIFYIILFVKLPGGEVSEYISVSFFKILLYLISLALAFVTYFALNKSEENEVVGTFEPLSNPQDNKKVETNETVENVNPLETSANHGDDRNEEGL</sequence>
<feature type="compositionally biased region" description="Polar residues" evidence="1">
    <location>
        <begin position="294"/>
        <end position="308"/>
    </location>
</feature>
<protein>
    <submittedName>
        <fullName evidence="3">HicB family protein</fullName>
    </submittedName>
</protein>
<feature type="transmembrane region" description="Helical" evidence="2">
    <location>
        <begin position="246"/>
        <end position="267"/>
    </location>
</feature>
<organism evidence="3 4">
    <name type="scientific">Fusobacterium pseudoperiodonticum</name>
    <dbReference type="NCBI Taxonomy" id="2663009"/>
    <lineage>
        <taxon>Bacteria</taxon>
        <taxon>Fusobacteriati</taxon>
        <taxon>Fusobacteriota</taxon>
        <taxon>Fusobacteriia</taxon>
        <taxon>Fusobacteriales</taxon>
        <taxon>Fusobacteriaceae</taxon>
        <taxon>Fusobacterium</taxon>
    </lineage>
</organism>
<keyword evidence="2" id="KW-0472">Membrane</keyword>
<dbReference type="Proteomes" id="UP000230056">
    <property type="component" value="Chromosome"/>
</dbReference>
<feature type="transmembrane region" description="Helical" evidence="2">
    <location>
        <begin position="185"/>
        <end position="205"/>
    </location>
</feature>
<feature type="transmembrane region" description="Helical" evidence="2">
    <location>
        <begin position="132"/>
        <end position="151"/>
    </location>
</feature>
<keyword evidence="2" id="KW-0812">Transmembrane</keyword>
<proteinExistence type="predicted"/>
<name>A0A2D3NXV3_9FUSO</name>
<gene>
    <name evidence="3" type="ORF">CTM72_11415</name>
</gene>
<dbReference type="EMBL" id="CP024699">
    <property type="protein sequence ID" value="ATV60259.1"/>
    <property type="molecule type" value="Genomic_DNA"/>
</dbReference>
<accession>A0A2D3NXV3</accession>
<keyword evidence="2" id="KW-1133">Transmembrane helix</keyword>
<dbReference type="AlphaFoldDB" id="A0A2D3NXV3"/>
<evidence type="ECO:0000313" key="4">
    <source>
        <dbReference type="Proteomes" id="UP000230056"/>
    </source>
</evidence>
<dbReference type="RefSeq" id="WP_100025480.1">
    <property type="nucleotide sequence ID" value="NZ_CP024699.1"/>
</dbReference>
<dbReference type="SUPFAM" id="SSF143100">
    <property type="entry name" value="TTHA1013/TTHA0281-like"/>
    <property type="match status" value="1"/>
</dbReference>
<evidence type="ECO:0000256" key="2">
    <source>
        <dbReference type="SAM" id="Phobius"/>
    </source>
</evidence>
<feature type="region of interest" description="Disordered" evidence="1">
    <location>
        <begin position="278"/>
        <end position="318"/>
    </location>
</feature>
<evidence type="ECO:0000313" key="3">
    <source>
        <dbReference type="EMBL" id="ATV60259.1"/>
    </source>
</evidence>
<feature type="transmembrane region" description="Helical" evidence="2">
    <location>
        <begin position="211"/>
        <end position="234"/>
    </location>
</feature>